<name>A0ABZ3FV85_9ACTN</name>
<dbReference type="Proteomes" id="UP001442841">
    <property type="component" value="Chromosome"/>
</dbReference>
<dbReference type="Gene3D" id="2.40.10.10">
    <property type="entry name" value="Trypsin-like serine proteases"/>
    <property type="match status" value="2"/>
</dbReference>
<feature type="chain" id="PRO_5047157429" evidence="1">
    <location>
        <begin position="31"/>
        <end position="684"/>
    </location>
</feature>
<evidence type="ECO:0000313" key="3">
    <source>
        <dbReference type="Proteomes" id="UP001442841"/>
    </source>
</evidence>
<dbReference type="SUPFAM" id="SSF50494">
    <property type="entry name" value="Trypsin-like serine proteases"/>
    <property type="match status" value="1"/>
</dbReference>
<dbReference type="Pfam" id="PF08310">
    <property type="entry name" value="LGFP"/>
    <property type="match status" value="4"/>
</dbReference>
<feature type="signal peptide" evidence="1">
    <location>
        <begin position="1"/>
        <end position="30"/>
    </location>
</feature>
<evidence type="ECO:0000313" key="2">
    <source>
        <dbReference type="EMBL" id="XAN08732.1"/>
    </source>
</evidence>
<protein>
    <submittedName>
        <fullName evidence="2">Uncharacterized protein</fullName>
    </submittedName>
</protein>
<dbReference type="InterPro" id="IPR043504">
    <property type="entry name" value="Peptidase_S1_PA_chymotrypsin"/>
</dbReference>
<organism evidence="2 3">
    <name type="scientific">Ammonicoccus fulvus</name>
    <dbReference type="NCBI Taxonomy" id="3138240"/>
    <lineage>
        <taxon>Bacteria</taxon>
        <taxon>Bacillati</taxon>
        <taxon>Actinomycetota</taxon>
        <taxon>Actinomycetes</taxon>
        <taxon>Propionibacteriales</taxon>
        <taxon>Propionibacteriaceae</taxon>
        <taxon>Ammonicoccus</taxon>
    </lineage>
</organism>
<evidence type="ECO:0000256" key="1">
    <source>
        <dbReference type="SAM" id="SignalP"/>
    </source>
</evidence>
<dbReference type="EMBL" id="CP154795">
    <property type="protein sequence ID" value="XAN08732.1"/>
    <property type="molecule type" value="Genomic_DNA"/>
</dbReference>
<sequence length="684" mass="70450">MFLRWTTKIAAATAAIILPLSALGTPDAFAAPVSGPADVDVAVAAAPPPADLREAVERDLGLTWDDYVEQATQAEQAAALDEQLSDTPGYEGVSLEGSEVVVAGTGSEVESAANNEGVRAEAPTQSLDAESIAAAYAEHVDAESTGLLGIGWAGEGWLVTVIDPSTPGLLADGSEGVSPKEFADANPGLTVRQAELPTPNADILGGQGWGSSTRMPRCSIGFAAFAGDGRQAMLTAGHCTDGGSITEARWERDSAYSLGRLAFFQFGTPQNTASPQSAPGADLAAYAGAHGDLRAGQDSYAGISRITGTTAPVVGAPVCMSGRTTQRWQCARIETVGSFAVRGPGGSADIRWIRGFSTPMVTLAGDSGAGMVTGLKAVGLVSAGADTARGPYSYGTSLDAALSRGYSLEVWLNQPSAARAAGGRVRGRVPVDDSLPPGTTVHVGASSAPVAADGSFDLAAPGGPAPLVVRSGHSGSAAVWYDPRYGSATSDRFCGLRGGGCIQRFTGGTVYWTPATGEHMVLGRIFDRWGTIGYENGFLGYPTSGEMCGLRGAGCWQTFQGGRMYWSLASDAHPVIGAIGEAWNRTGYENGTLGYPTSGEFCGLVGGGCFQRYQGGSFYWSPASGAQWVRGAIRDYWGTQGWERGRLGYPLTGESCATSGGTYTCVQRFQGGLVTWTAAGGARG</sequence>
<proteinExistence type="predicted"/>
<keyword evidence="1" id="KW-0732">Signal</keyword>
<dbReference type="InterPro" id="IPR013207">
    <property type="entry name" value="LGFP"/>
</dbReference>
<dbReference type="RefSeq" id="WP_425310161.1">
    <property type="nucleotide sequence ID" value="NZ_CP154795.1"/>
</dbReference>
<dbReference type="CDD" id="cd21112">
    <property type="entry name" value="alphaLP-like"/>
    <property type="match status" value="1"/>
</dbReference>
<gene>
    <name evidence="2" type="ORF">AADG42_15945</name>
</gene>
<dbReference type="InterPro" id="IPR009003">
    <property type="entry name" value="Peptidase_S1_PA"/>
</dbReference>
<keyword evidence="3" id="KW-1185">Reference proteome</keyword>
<reference evidence="2 3" key="1">
    <citation type="submission" date="2024-04" db="EMBL/GenBank/DDBJ databases">
        <title>Isolation of an actinomycete strain from pig manure.</title>
        <authorList>
            <person name="Gong T."/>
            <person name="Yu Z."/>
            <person name="An M."/>
            <person name="Wei C."/>
            <person name="Yang W."/>
            <person name="Liu L."/>
        </authorList>
    </citation>
    <scope>NUCLEOTIDE SEQUENCE [LARGE SCALE GENOMIC DNA]</scope>
    <source>
        <strain evidence="2 3">ZF39</strain>
    </source>
</reference>
<accession>A0ABZ3FV85</accession>